<dbReference type="Proteomes" id="UP000594262">
    <property type="component" value="Unplaced"/>
</dbReference>
<feature type="transmembrane region" description="Helical" evidence="9">
    <location>
        <begin position="483"/>
        <end position="506"/>
    </location>
</feature>
<feature type="transmembrane region" description="Helical" evidence="9">
    <location>
        <begin position="274"/>
        <end position="293"/>
    </location>
</feature>
<feature type="compositionally biased region" description="Basic and acidic residues" evidence="8">
    <location>
        <begin position="15"/>
        <end position="32"/>
    </location>
</feature>
<dbReference type="PRINTS" id="PR00176">
    <property type="entry name" value="NANEUSMPORT"/>
</dbReference>
<dbReference type="RefSeq" id="XP_066929943.1">
    <property type="nucleotide sequence ID" value="XM_067073842.1"/>
</dbReference>
<feature type="binding site" evidence="6">
    <location>
        <position position="64"/>
    </location>
    <ligand>
        <name>Na(+)</name>
        <dbReference type="ChEBI" id="CHEBI:29101"/>
        <label>1</label>
    </ligand>
</feature>
<dbReference type="GO" id="GO:0015293">
    <property type="term" value="F:symporter activity"/>
    <property type="evidence" value="ECO:0007669"/>
    <property type="project" value="UniProtKB-KW"/>
</dbReference>
<evidence type="ECO:0000256" key="6">
    <source>
        <dbReference type="PIRSR" id="PIRSR600175-1"/>
    </source>
</evidence>
<feature type="transmembrane region" description="Helical" evidence="9">
    <location>
        <begin position="585"/>
        <end position="607"/>
    </location>
</feature>
<dbReference type="InterPro" id="IPR037272">
    <property type="entry name" value="SNS_sf"/>
</dbReference>
<evidence type="ECO:0000256" key="4">
    <source>
        <dbReference type="ARBA" id="ARBA00022989"/>
    </source>
</evidence>
<keyword evidence="2 7" id="KW-0813">Transport</keyword>
<comment type="subcellular location">
    <subcellularLocation>
        <location evidence="1">Membrane</location>
        <topology evidence="1">Multi-pass membrane protein</topology>
    </subcellularLocation>
</comment>
<evidence type="ECO:0000256" key="3">
    <source>
        <dbReference type="ARBA" id="ARBA00022692"/>
    </source>
</evidence>
<sequence length="671" mass="77209">MVDLKFWKTRKSHKPSREQENDEKAPLDAALKDEDLDRMLDEEESREAWGNKVEFLLASVGLAVGVGNVWRFPYLCQKNGGGAFLIPYFTMMVLQGFPLFIMEFAMGQRMKQSAVRCWNNVHPVFFGVGISCMLVSFAMCSYYIVVITWCLYYFFVSFTSDLPWQRQYCGKYKEYTALQNNISSYIQSLRDSNATMGFIYNETLRTDSEIKNFPDCCVVDPPQYFWYHNALQTSPLLERADHMNWKIFGCLAAGWFVVYLCVLKGVKSSGKAAYFTATFPYVLLFILFIRGVTLEGAGDGIKEFFRPKMSEIWKFQAWMDAATQIFYSLSIGFGALIAFSSYMPRKNNCVNDALIVVLINCGTSLFAGIVTFSFLGYRQHKTGIEIEKIGTGPGLAFITYCEAFLLMEVSPLWSILFFMMLVLLGIDSEFGTLEGAVAPLYDLGWVTMRKEYFMAIIGGVFVVLEMIFCLGNGYYLFQIFDDYSVPVPLLIIALFQVVALGWVYGTDRISNDIEYMTGKRPHIFWRICWKYISPLILIVVFFGYIVSMISETPTYRAYVGCEQDPFNPEISEGSEHWWKKFKYPWWAQLFAAILVLISVLPIPYYFIKNWPKGGFTKIKEALSNPAIYYPDPSWKEPERRLGHKEMEKLIRDEDRELLRKSLEAGKQKVAV</sequence>
<evidence type="ECO:0000256" key="7">
    <source>
        <dbReference type="RuleBase" id="RU003732"/>
    </source>
</evidence>
<proteinExistence type="inferred from homology"/>
<feature type="binding site" evidence="6">
    <location>
        <position position="61"/>
    </location>
    <ligand>
        <name>Na(+)</name>
        <dbReference type="ChEBI" id="CHEBI:29101"/>
        <label>1</label>
    </ligand>
</feature>
<dbReference type="GO" id="GO:0035725">
    <property type="term" value="P:sodium ion transmembrane transport"/>
    <property type="evidence" value="ECO:0007669"/>
    <property type="project" value="TreeGrafter"/>
</dbReference>
<keyword evidence="11" id="KW-1185">Reference proteome</keyword>
<dbReference type="PANTHER" id="PTHR11616">
    <property type="entry name" value="SODIUM/CHLORIDE DEPENDENT TRANSPORTER"/>
    <property type="match status" value="1"/>
</dbReference>
<evidence type="ECO:0000313" key="11">
    <source>
        <dbReference type="Proteomes" id="UP000594262"/>
    </source>
</evidence>
<feature type="transmembrane region" description="Helical" evidence="9">
    <location>
        <begin position="243"/>
        <end position="262"/>
    </location>
</feature>
<feature type="transmembrane region" description="Helical" evidence="9">
    <location>
        <begin position="125"/>
        <end position="155"/>
    </location>
</feature>
<keyword evidence="3 7" id="KW-0812">Transmembrane</keyword>
<feature type="binding site" evidence="6">
    <location>
        <position position="63"/>
    </location>
    <ligand>
        <name>Na(+)</name>
        <dbReference type="ChEBI" id="CHEBI:29101"/>
        <label>1</label>
    </ligand>
</feature>
<dbReference type="GO" id="GO:0006865">
    <property type="term" value="P:amino acid transport"/>
    <property type="evidence" value="ECO:0007669"/>
    <property type="project" value="TreeGrafter"/>
</dbReference>
<evidence type="ECO:0000256" key="8">
    <source>
        <dbReference type="SAM" id="MobiDB-lite"/>
    </source>
</evidence>
<dbReference type="EnsemblMetazoa" id="CLYHEMT022779.1">
    <property type="protein sequence ID" value="CLYHEMP022779.1"/>
    <property type="gene ID" value="CLYHEMG022779"/>
</dbReference>
<dbReference type="PROSITE" id="PS50267">
    <property type="entry name" value="NA_NEUROTRAN_SYMP_3"/>
    <property type="match status" value="1"/>
</dbReference>
<evidence type="ECO:0000256" key="2">
    <source>
        <dbReference type="ARBA" id="ARBA00022448"/>
    </source>
</evidence>
<feature type="transmembrane region" description="Helical" evidence="9">
    <location>
        <begin position="527"/>
        <end position="546"/>
    </location>
</feature>
<comment type="similarity">
    <text evidence="7">Belongs to the sodium:neurotransmitter symporter (SNF) (TC 2.A.22) family.</text>
</comment>
<dbReference type="Pfam" id="PF00209">
    <property type="entry name" value="SNF"/>
    <property type="match status" value="1"/>
</dbReference>
<dbReference type="GeneID" id="136817516"/>
<feature type="transmembrane region" description="Helical" evidence="9">
    <location>
        <begin position="55"/>
        <end position="73"/>
    </location>
</feature>
<dbReference type="OrthoDB" id="6581954at2759"/>
<feature type="transmembrane region" description="Helical" evidence="9">
    <location>
        <begin position="354"/>
        <end position="377"/>
    </location>
</feature>
<evidence type="ECO:0000256" key="9">
    <source>
        <dbReference type="SAM" id="Phobius"/>
    </source>
</evidence>
<keyword evidence="5 9" id="KW-0472">Membrane</keyword>
<feature type="binding site" evidence="6">
    <location>
        <position position="328"/>
    </location>
    <ligand>
        <name>Na(+)</name>
        <dbReference type="ChEBI" id="CHEBI:29101"/>
        <label>1</label>
    </ligand>
</feature>
<dbReference type="GO" id="GO:0005886">
    <property type="term" value="C:plasma membrane"/>
    <property type="evidence" value="ECO:0007669"/>
    <property type="project" value="TreeGrafter"/>
</dbReference>
<keyword evidence="4 9" id="KW-1133">Transmembrane helix</keyword>
<evidence type="ECO:0000256" key="1">
    <source>
        <dbReference type="ARBA" id="ARBA00004141"/>
    </source>
</evidence>
<dbReference type="SUPFAM" id="SSF161070">
    <property type="entry name" value="SNF-like"/>
    <property type="match status" value="1"/>
</dbReference>
<feature type="transmembrane region" description="Helical" evidence="9">
    <location>
        <begin position="397"/>
        <end position="424"/>
    </location>
</feature>
<dbReference type="AlphaFoldDB" id="A0A7M5XI90"/>
<evidence type="ECO:0000256" key="5">
    <source>
        <dbReference type="ARBA" id="ARBA00023136"/>
    </source>
</evidence>
<evidence type="ECO:0000313" key="10">
    <source>
        <dbReference type="EnsemblMetazoa" id="CLYHEMP022779.1"/>
    </source>
</evidence>
<reference evidence="10" key="1">
    <citation type="submission" date="2021-01" db="UniProtKB">
        <authorList>
            <consortium name="EnsemblMetazoa"/>
        </authorList>
    </citation>
    <scope>IDENTIFICATION</scope>
</reference>
<keyword evidence="7" id="KW-0769">Symport</keyword>
<feature type="region of interest" description="Disordered" evidence="8">
    <location>
        <begin position="1"/>
        <end position="32"/>
    </location>
</feature>
<feature type="binding site" evidence="6">
    <location>
        <position position="428"/>
    </location>
    <ligand>
        <name>Na(+)</name>
        <dbReference type="ChEBI" id="CHEBI:29101"/>
        <label>1</label>
    </ligand>
</feature>
<feature type="binding site" evidence="6">
    <location>
        <position position="68"/>
    </location>
    <ligand>
        <name>Na(+)</name>
        <dbReference type="ChEBI" id="CHEBI:29101"/>
        <label>1</label>
    </ligand>
</feature>
<accession>A0A7M5XI90</accession>
<keyword evidence="6" id="KW-0479">Metal-binding</keyword>
<keyword evidence="6" id="KW-0915">Sodium</keyword>
<organism evidence="10 11">
    <name type="scientific">Clytia hemisphaerica</name>
    <dbReference type="NCBI Taxonomy" id="252671"/>
    <lineage>
        <taxon>Eukaryota</taxon>
        <taxon>Metazoa</taxon>
        <taxon>Cnidaria</taxon>
        <taxon>Hydrozoa</taxon>
        <taxon>Hydroidolina</taxon>
        <taxon>Leptothecata</taxon>
        <taxon>Obeliida</taxon>
        <taxon>Clytiidae</taxon>
        <taxon>Clytia</taxon>
    </lineage>
</organism>
<dbReference type="GO" id="GO:0046872">
    <property type="term" value="F:metal ion binding"/>
    <property type="evidence" value="ECO:0007669"/>
    <property type="project" value="UniProtKB-KW"/>
</dbReference>
<dbReference type="PANTHER" id="PTHR11616:SF182">
    <property type="entry name" value="TRANSPORTER"/>
    <property type="match status" value="1"/>
</dbReference>
<dbReference type="PROSITE" id="PS00610">
    <property type="entry name" value="NA_NEUROTRAN_SYMP_1"/>
    <property type="match status" value="1"/>
</dbReference>
<feature type="binding site" evidence="6">
    <location>
        <position position="424"/>
    </location>
    <ligand>
        <name>Na(+)</name>
        <dbReference type="ChEBI" id="CHEBI:29101"/>
        <label>1</label>
    </ligand>
</feature>
<feature type="transmembrane region" description="Helical" evidence="9">
    <location>
        <begin position="452"/>
        <end position="477"/>
    </location>
</feature>
<feature type="binding site" evidence="6">
    <location>
        <position position="360"/>
    </location>
    <ligand>
        <name>Na(+)</name>
        <dbReference type="ChEBI" id="CHEBI:29101"/>
        <label>1</label>
    </ligand>
</feature>
<name>A0A7M5XI90_9CNID</name>
<protein>
    <recommendedName>
        <fullName evidence="7">Transporter</fullName>
    </recommendedName>
</protein>
<feature type="transmembrane region" description="Helical" evidence="9">
    <location>
        <begin position="85"/>
        <end position="105"/>
    </location>
</feature>
<dbReference type="InterPro" id="IPR000175">
    <property type="entry name" value="Na/ntran_symport"/>
</dbReference>
<feature type="transmembrane region" description="Helical" evidence="9">
    <location>
        <begin position="325"/>
        <end position="342"/>
    </location>
</feature>
<feature type="binding site" evidence="6">
    <location>
        <position position="427"/>
    </location>
    <ligand>
        <name>Na(+)</name>
        <dbReference type="ChEBI" id="CHEBI:29101"/>
        <label>1</label>
    </ligand>
</feature>